<dbReference type="Pfam" id="PF00497">
    <property type="entry name" value="SBP_bac_3"/>
    <property type="match status" value="1"/>
</dbReference>
<dbReference type="AlphaFoldDB" id="A0A9D1Z8F8"/>
<organism evidence="4 5">
    <name type="scientific">Candidatus Borkfalkia excrementavium</name>
    <dbReference type="NCBI Taxonomy" id="2838505"/>
    <lineage>
        <taxon>Bacteria</taxon>
        <taxon>Bacillati</taxon>
        <taxon>Bacillota</taxon>
        <taxon>Clostridia</taxon>
        <taxon>Christensenellales</taxon>
        <taxon>Christensenellaceae</taxon>
        <taxon>Candidatus Borkfalkia</taxon>
    </lineage>
</organism>
<dbReference type="SMART" id="SM00062">
    <property type="entry name" value="PBPb"/>
    <property type="match status" value="1"/>
</dbReference>
<keyword evidence="1 2" id="KW-0732">Signal</keyword>
<reference evidence="4" key="1">
    <citation type="journal article" date="2021" name="PeerJ">
        <title>Extensive microbial diversity within the chicken gut microbiome revealed by metagenomics and culture.</title>
        <authorList>
            <person name="Gilroy R."/>
            <person name="Ravi A."/>
            <person name="Getino M."/>
            <person name="Pursley I."/>
            <person name="Horton D.L."/>
            <person name="Alikhan N.F."/>
            <person name="Baker D."/>
            <person name="Gharbi K."/>
            <person name="Hall N."/>
            <person name="Watson M."/>
            <person name="Adriaenssens E.M."/>
            <person name="Foster-Nyarko E."/>
            <person name="Jarju S."/>
            <person name="Secka A."/>
            <person name="Antonio M."/>
            <person name="Oren A."/>
            <person name="Chaudhuri R.R."/>
            <person name="La Ragione R."/>
            <person name="Hildebrand F."/>
            <person name="Pallen M.J."/>
        </authorList>
    </citation>
    <scope>NUCLEOTIDE SEQUENCE</scope>
    <source>
        <strain evidence="4">CHK199-9574</strain>
    </source>
</reference>
<proteinExistence type="predicted"/>
<dbReference type="EMBL" id="DXCO01000037">
    <property type="protein sequence ID" value="HIY78514.1"/>
    <property type="molecule type" value="Genomic_DNA"/>
</dbReference>
<sequence>MKKILAAVVSVLLVAAMAVSFAACSKGDPVKVIDVSLSGEPYGYCYDKENKDIEDAINQLIFDLCGSQEFNPEIEGSGSDAKGVLYDYDGDGTPETVTFKDLYEYENGNNPVRTVSALTEVPNGEEDNCLVVATNAAFPPFEDVQGDKFSGIDMQIAQMLANRLGKKLVIRNMEFDVIIKDVETGKSDIGMAGFTISKGREELVTFSNPYYRTSQRIAVLKSETAFDNCKTEADVRAVIEGMGKVKGGAADGQTGYYYLAGSDDFGFEKFENVEIKGYSEIALAVKDLSNGKVKFVVGDRDTINDAVDSINDTL</sequence>
<dbReference type="InterPro" id="IPR001638">
    <property type="entry name" value="Solute-binding_3/MltF_N"/>
</dbReference>
<evidence type="ECO:0000259" key="3">
    <source>
        <dbReference type="SMART" id="SM00062"/>
    </source>
</evidence>
<feature type="domain" description="Solute-binding protein family 3/N-terminal" evidence="3">
    <location>
        <begin position="129"/>
        <end position="314"/>
    </location>
</feature>
<dbReference type="PANTHER" id="PTHR35936:SF17">
    <property type="entry name" value="ARGININE-BINDING EXTRACELLULAR PROTEIN ARTP"/>
    <property type="match status" value="1"/>
</dbReference>
<protein>
    <submittedName>
        <fullName evidence="4">ABC transporter substrate-binding protein</fullName>
    </submittedName>
</protein>
<evidence type="ECO:0000313" key="4">
    <source>
        <dbReference type="EMBL" id="HIY78514.1"/>
    </source>
</evidence>
<feature type="signal peptide" evidence="2">
    <location>
        <begin position="1"/>
        <end position="22"/>
    </location>
</feature>
<comment type="caution">
    <text evidence="4">The sequence shown here is derived from an EMBL/GenBank/DDBJ whole genome shotgun (WGS) entry which is preliminary data.</text>
</comment>
<gene>
    <name evidence="4" type="ORF">H9728_05670</name>
</gene>
<dbReference type="SUPFAM" id="SSF53850">
    <property type="entry name" value="Periplasmic binding protein-like II"/>
    <property type="match status" value="1"/>
</dbReference>
<dbReference type="CDD" id="cd13530">
    <property type="entry name" value="PBP2_peptides_like"/>
    <property type="match status" value="1"/>
</dbReference>
<evidence type="ECO:0000256" key="1">
    <source>
        <dbReference type="ARBA" id="ARBA00022729"/>
    </source>
</evidence>
<name>A0A9D1Z8F8_9FIRM</name>
<reference evidence="4" key="2">
    <citation type="submission" date="2021-04" db="EMBL/GenBank/DDBJ databases">
        <authorList>
            <person name="Gilroy R."/>
        </authorList>
    </citation>
    <scope>NUCLEOTIDE SEQUENCE</scope>
    <source>
        <strain evidence="4">CHK199-9574</strain>
    </source>
</reference>
<evidence type="ECO:0000256" key="2">
    <source>
        <dbReference type="SAM" id="SignalP"/>
    </source>
</evidence>
<evidence type="ECO:0000313" key="5">
    <source>
        <dbReference type="Proteomes" id="UP000824135"/>
    </source>
</evidence>
<dbReference type="PANTHER" id="PTHR35936">
    <property type="entry name" value="MEMBRANE-BOUND LYTIC MUREIN TRANSGLYCOSYLASE F"/>
    <property type="match status" value="1"/>
</dbReference>
<dbReference type="PROSITE" id="PS51257">
    <property type="entry name" value="PROKAR_LIPOPROTEIN"/>
    <property type="match status" value="1"/>
</dbReference>
<accession>A0A9D1Z8F8</accession>
<dbReference type="Proteomes" id="UP000824135">
    <property type="component" value="Unassembled WGS sequence"/>
</dbReference>
<feature type="chain" id="PRO_5039587117" evidence="2">
    <location>
        <begin position="23"/>
        <end position="314"/>
    </location>
</feature>
<dbReference type="Gene3D" id="3.40.190.10">
    <property type="entry name" value="Periplasmic binding protein-like II"/>
    <property type="match status" value="2"/>
</dbReference>